<proteinExistence type="predicted"/>
<dbReference type="OrthoDB" id="6727623at2759"/>
<dbReference type="InterPro" id="IPR016186">
    <property type="entry name" value="C-type_lectin-like/link_sf"/>
</dbReference>
<evidence type="ECO:0000259" key="3">
    <source>
        <dbReference type="PROSITE" id="PS50041"/>
    </source>
</evidence>
<organism evidence="4 5">
    <name type="scientific">Drosophila kikkawai</name>
    <name type="common">Fruit fly</name>
    <dbReference type="NCBI Taxonomy" id="30033"/>
    <lineage>
        <taxon>Eukaryota</taxon>
        <taxon>Metazoa</taxon>
        <taxon>Ecdysozoa</taxon>
        <taxon>Arthropoda</taxon>
        <taxon>Hexapoda</taxon>
        <taxon>Insecta</taxon>
        <taxon>Pterygota</taxon>
        <taxon>Neoptera</taxon>
        <taxon>Endopterygota</taxon>
        <taxon>Diptera</taxon>
        <taxon>Brachycera</taxon>
        <taxon>Muscomorpha</taxon>
        <taxon>Ephydroidea</taxon>
        <taxon>Drosophilidae</taxon>
        <taxon>Drosophila</taxon>
        <taxon>Sophophora</taxon>
    </lineage>
</organism>
<accession>A0A6P4JU17</accession>
<feature type="coiled-coil region" evidence="1">
    <location>
        <begin position="32"/>
        <end position="84"/>
    </location>
</feature>
<dbReference type="AlphaFoldDB" id="A0A6P4JU17"/>
<dbReference type="SMART" id="SM00034">
    <property type="entry name" value="CLECT"/>
    <property type="match status" value="1"/>
</dbReference>
<dbReference type="InterPro" id="IPR001304">
    <property type="entry name" value="C-type_lectin-like"/>
</dbReference>
<evidence type="ECO:0000256" key="2">
    <source>
        <dbReference type="SAM" id="SignalP"/>
    </source>
</evidence>
<keyword evidence="4" id="KW-1185">Reference proteome</keyword>
<gene>
    <name evidence="5" type="primary">LOC108086274</name>
</gene>
<name>A0A6P4JU17_DROKI</name>
<dbReference type="RefSeq" id="XP_017038651.1">
    <property type="nucleotide sequence ID" value="XM_017183162.3"/>
</dbReference>
<evidence type="ECO:0000313" key="4">
    <source>
        <dbReference type="Proteomes" id="UP001652661"/>
    </source>
</evidence>
<dbReference type="GeneID" id="108086274"/>
<dbReference type="Gene3D" id="3.10.100.10">
    <property type="entry name" value="Mannose-Binding Protein A, subunit A"/>
    <property type="match status" value="1"/>
</dbReference>
<dbReference type="CDD" id="cd00037">
    <property type="entry name" value="CLECT"/>
    <property type="match status" value="1"/>
</dbReference>
<reference evidence="4" key="1">
    <citation type="submission" date="2025-05" db="UniProtKB">
        <authorList>
            <consortium name="RefSeq"/>
        </authorList>
    </citation>
    <scope>NUCLEOTIDE SEQUENCE [LARGE SCALE GENOMIC DNA]</scope>
    <source>
        <strain evidence="4">14028-0561.14</strain>
    </source>
</reference>
<dbReference type="SUPFAM" id="SSF56436">
    <property type="entry name" value="C-type lectin-like"/>
    <property type="match status" value="1"/>
</dbReference>
<dbReference type="Proteomes" id="UP001652661">
    <property type="component" value="Chromosome 2L"/>
</dbReference>
<dbReference type="PROSITE" id="PS50041">
    <property type="entry name" value="C_TYPE_LECTIN_2"/>
    <property type="match status" value="1"/>
</dbReference>
<keyword evidence="1" id="KW-0175">Coiled coil</keyword>
<dbReference type="InterPro" id="IPR050111">
    <property type="entry name" value="C-type_lectin/snaclec_domain"/>
</dbReference>
<reference evidence="5" key="2">
    <citation type="submission" date="2025-08" db="UniProtKB">
        <authorList>
            <consortium name="RefSeq"/>
        </authorList>
    </citation>
    <scope>IDENTIFICATION</scope>
    <source>
        <strain evidence="5">14028-0561.14</strain>
        <tissue evidence="5">Whole fly</tissue>
    </source>
</reference>
<evidence type="ECO:0000313" key="5">
    <source>
        <dbReference type="RefSeq" id="XP_017038651.1"/>
    </source>
</evidence>
<feature type="signal peptide" evidence="2">
    <location>
        <begin position="1"/>
        <end position="30"/>
    </location>
</feature>
<evidence type="ECO:0000256" key="1">
    <source>
        <dbReference type="SAM" id="Coils"/>
    </source>
</evidence>
<sequence length="218" mass="25513">MASYPKRMHIFGTYILWALAAISLWQGSLAENARIYENLQSLEWKVERVERKLEGLQVKFENQLDRIMNQIEGVSKKLDAAKLEIPDLVRNSVPFGFERFDNRYFRISDELVNWDTAVQRCREMGGYLASIRNEKEILAIKEKLVESKGYWLGSNDRLNEGVYRSVASDRPAQFLIWRKGYPDDETHRQNCVVLQGGLMMDFNCSDHFRFICQMDNNS</sequence>
<protein>
    <submittedName>
        <fullName evidence="5">C-type lectin 37Db-like isoform X1</fullName>
    </submittedName>
</protein>
<keyword evidence="2" id="KW-0732">Signal</keyword>
<feature type="chain" id="PRO_5028266704" evidence="2">
    <location>
        <begin position="31"/>
        <end position="218"/>
    </location>
</feature>
<dbReference type="InterPro" id="IPR016187">
    <property type="entry name" value="CTDL_fold"/>
</dbReference>
<dbReference type="Pfam" id="PF00059">
    <property type="entry name" value="Lectin_C"/>
    <property type="match status" value="1"/>
</dbReference>
<feature type="domain" description="C-type lectin" evidence="3">
    <location>
        <begin position="100"/>
        <end position="213"/>
    </location>
</feature>
<dbReference type="PANTHER" id="PTHR22803">
    <property type="entry name" value="MANNOSE, PHOSPHOLIPASE, LECTIN RECEPTOR RELATED"/>
    <property type="match status" value="1"/>
</dbReference>